<keyword evidence="5" id="KW-0963">Cytoplasm</keyword>
<keyword evidence="7" id="KW-0597">Phosphoprotein</keyword>
<comment type="catalytic activity">
    <reaction evidence="15">
        <text>L-seryl-[protein] + ATP = O-phospho-L-seryl-[protein] + ADP + H(+)</text>
        <dbReference type="Rhea" id="RHEA:17989"/>
        <dbReference type="Rhea" id="RHEA-COMP:9863"/>
        <dbReference type="Rhea" id="RHEA-COMP:11604"/>
        <dbReference type="ChEBI" id="CHEBI:15378"/>
        <dbReference type="ChEBI" id="CHEBI:29999"/>
        <dbReference type="ChEBI" id="CHEBI:30616"/>
        <dbReference type="ChEBI" id="CHEBI:83421"/>
        <dbReference type="ChEBI" id="CHEBI:456216"/>
        <dbReference type="EC" id="2.7.11.1"/>
    </reaction>
</comment>
<keyword evidence="11" id="KW-0418">Kinase</keyword>
<name>A0A8C5Q855_9ANUR</name>
<dbReference type="EC" id="2.7.11.1" evidence="4"/>
<dbReference type="Gene3D" id="1.10.510.10">
    <property type="entry name" value="Transferase(Phosphotransferase) domain 1"/>
    <property type="match status" value="1"/>
</dbReference>
<evidence type="ECO:0000256" key="5">
    <source>
        <dbReference type="ARBA" id="ARBA00022490"/>
    </source>
</evidence>
<dbReference type="PANTHER" id="PTHR22988">
    <property type="entry name" value="MYOTONIC DYSTROPHY S/T KINASE-RELATED"/>
    <property type="match status" value="1"/>
</dbReference>
<evidence type="ECO:0000256" key="13">
    <source>
        <dbReference type="ARBA" id="ARBA00023054"/>
    </source>
</evidence>
<dbReference type="InterPro" id="IPR014930">
    <property type="entry name" value="Myotonic_dystrophy_kinase_coil"/>
</dbReference>
<evidence type="ECO:0000256" key="1">
    <source>
        <dbReference type="ARBA" id="ARBA00001946"/>
    </source>
</evidence>
<dbReference type="InterPro" id="IPR000961">
    <property type="entry name" value="AGC-kinase_C"/>
</dbReference>
<feature type="coiled-coil region" evidence="16">
    <location>
        <begin position="461"/>
        <end position="519"/>
    </location>
</feature>
<dbReference type="Gene3D" id="3.30.200.20">
    <property type="entry name" value="Phosphorylase Kinase, domain 1"/>
    <property type="match status" value="2"/>
</dbReference>
<keyword evidence="21" id="KW-1185">Reference proteome</keyword>
<dbReference type="FunFam" id="1.10.510.10:FF:000014">
    <property type="entry name" value="Non-specific serine/threonine protein kinase"/>
    <property type="match status" value="1"/>
</dbReference>
<dbReference type="GO" id="GO:0005856">
    <property type="term" value="C:cytoskeleton"/>
    <property type="evidence" value="ECO:0007669"/>
    <property type="project" value="TreeGrafter"/>
</dbReference>
<protein>
    <recommendedName>
        <fullName evidence="4">non-specific serine/threonine protein kinase</fullName>
        <ecNumber evidence="4">2.7.11.1</ecNumber>
    </recommendedName>
</protein>
<proteinExistence type="inferred from homology"/>
<evidence type="ECO:0000256" key="7">
    <source>
        <dbReference type="ARBA" id="ARBA00022553"/>
    </source>
</evidence>
<evidence type="ECO:0000256" key="15">
    <source>
        <dbReference type="ARBA" id="ARBA00048679"/>
    </source>
</evidence>
<evidence type="ECO:0000256" key="3">
    <source>
        <dbReference type="ARBA" id="ARBA00005719"/>
    </source>
</evidence>
<evidence type="ECO:0000256" key="12">
    <source>
        <dbReference type="ARBA" id="ARBA00022840"/>
    </source>
</evidence>
<evidence type="ECO:0000256" key="11">
    <source>
        <dbReference type="ARBA" id="ARBA00022777"/>
    </source>
</evidence>
<sequence length="648" mass="73388">MEGAPLAPALLGLDALLDLMLCVCHELITSPLAEETHISEFLTWANPLCLSIREGRMKRSDFDILKVIGRGAFSEEPPSLNPHWSEGLLGQPKAKKVAVVRKKSNSQVYAMKIMNKWDLLKRSDVACYRQEREVLVNGDKRWITQLHYAFQDDNYLYLLMDYYVGGDLLSLLSKFTDGLPHHMAVFYLAEMVMAVHSVHSQGYIHRDIKPDNMLLDSSGHIHLGDFGSCLKLREDGTVSCSVAVGTPDYLSPEILLAVEDPDLSYGVECDWWSLGACAYEMFFGHPPFYAESVVETYGKIIHYKEHFTFPPSASGMTQEALNFISSLICERETRLGRGGLQEFQNHALFDGFDWEGLRDSTPPYIPDSEGSTDTSNFDVVEDHLTEMISGGGETISDIEDASPLGVNLPFVGYSYTFREEDRENVWGIRRNDCECRKRPTSDTQNISRGDALDTNLDPALLSDLQNALKNEIENREVLNTEINLLKTANQSLARRLYEADQLNAELQNKISMMEEQLRQRPSVVEEARDVHFSPRRCETCDQKYENISRTRQLDSCIPSYCHPLVTPVHRHMLLFSRVCHLHVTYCVTICGEGWSSRARVFVKPPLGNGNHFPWTLGYMLDPIPIHPVCHLIEPYGIWVTSFLPSVLP</sequence>
<evidence type="ECO:0000259" key="19">
    <source>
        <dbReference type="PROSITE" id="PS51285"/>
    </source>
</evidence>
<evidence type="ECO:0000256" key="6">
    <source>
        <dbReference type="ARBA" id="ARBA00022527"/>
    </source>
</evidence>
<organism evidence="20 21">
    <name type="scientific">Leptobrachium leishanense</name>
    <name type="common">Leishan spiny toad</name>
    <dbReference type="NCBI Taxonomy" id="445787"/>
    <lineage>
        <taxon>Eukaryota</taxon>
        <taxon>Metazoa</taxon>
        <taxon>Chordata</taxon>
        <taxon>Craniata</taxon>
        <taxon>Vertebrata</taxon>
        <taxon>Euteleostomi</taxon>
        <taxon>Amphibia</taxon>
        <taxon>Batrachia</taxon>
        <taxon>Anura</taxon>
        <taxon>Pelobatoidea</taxon>
        <taxon>Megophryidae</taxon>
        <taxon>Leptobrachium</taxon>
    </lineage>
</organism>
<evidence type="ECO:0000313" key="21">
    <source>
        <dbReference type="Proteomes" id="UP000694569"/>
    </source>
</evidence>
<dbReference type="OrthoDB" id="10047816at2759"/>
<keyword evidence="6" id="KW-0723">Serine/threonine-protein kinase</keyword>
<dbReference type="Pfam" id="PF00069">
    <property type="entry name" value="Pkinase"/>
    <property type="match status" value="1"/>
</dbReference>
<dbReference type="GO" id="GO:0046872">
    <property type="term" value="F:metal ion binding"/>
    <property type="evidence" value="ECO:0007669"/>
    <property type="project" value="UniProtKB-KW"/>
</dbReference>
<evidence type="ECO:0000256" key="2">
    <source>
        <dbReference type="ARBA" id="ARBA00004496"/>
    </source>
</evidence>
<evidence type="ECO:0000256" key="8">
    <source>
        <dbReference type="ARBA" id="ARBA00022679"/>
    </source>
</evidence>
<keyword evidence="10" id="KW-0547">Nucleotide-binding</keyword>
<comment type="catalytic activity">
    <reaction evidence="14">
        <text>L-threonyl-[protein] + ATP = O-phospho-L-threonyl-[protein] + ADP + H(+)</text>
        <dbReference type="Rhea" id="RHEA:46608"/>
        <dbReference type="Rhea" id="RHEA-COMP:11060"/>
        <dbReference type="Rhea" id="RHEA-COMP:11605"/>
        <dbReference type="ChEBI" id="CHEBI:15378"/>
        <dbReference type="ChEBI" id="CHEBI:30013"/>
        <dbReference type="ChEBI" id="CHEBI:30616"/>
        <dbReference type="ChEBI" id="CHEBI:61977"/>
        <dbReference type="ChEBI" id="CHEBI:456216"/>
        <dbReference type="EC" id="2.7.11.1"/>
    </reaction>
</comment>
<dbReference type="Proteomes" id="UP000694569">
    <property type="component" value="Unplaced"/>
</dbReference>
<dbReference type="InterPro" id="IPR000719">
    <property type="entry name" value="Prot_kinase_dom"/>
</dbReference>
<evidence type="ECO:0000256" key="10">
    <source>
        <dbReference type="ARBA" id="ARBA00022741"/>
    </source>
</evidence>
<dbReference type="FunFam" id="3.30.200.20:FF:001209">
    <property type="entry name" value="Serine/threonine-protein kinase MRCK beta"/>
    <property type="match status" value="1"/>
</dbReference>
<reference evidence="20" key="1">
    <citation type="submission" date="2025-08" db="UniProtKB">
        <authorList>
            <consortium name="Ensembl"/>
        </authorList>
    </citation>
    <scope>IDENTIFICATION</scope>
</reference>
<dbReference type="GO" id="GO:0031032">
    <property type="term" value="P:actomyosin structure organization"/>
    <property type="evidence" value="ECO:0007669"/>
    <property type="project" value="TreeGrafter"/>
</dbReference>
<dbReference type="AlphaFoldDB" id="A0A8C5Q855"/>
<dbReference type="PROSITE" id="PS50011">
    <property type="entry name" value="PROTEIN_KINASE_DOM"/>
    <property type="match status" value="1"/>
</dbReference>
<dbReference type="PANTHER" id="PTHR22988:SF79">
    <property type="entry name" value="LOW QUALITY PROTEIN: MYOTONIN-PROTEIN KINASE"/>
    <property type="match status" value="1"/>
</dbReference>
<dbReference type="GO" id="GO:0005524">
    <property type="term" value="F:ATP binding"/>
    <property type="evidence" value="ECO:0007669"/>
    <property type="project" value="UniProtKB-KW"/>
</dbReference>
<keyword evidence="8" id="KW-0808">Transferase</keyword>
<keyword evidence="13 16" id="KW-0175">Coiled coil</keyword>
<evidence type="ECO:0000256" key="4">
    <source>
        <dbReference type="ARBA" id="ARBA00012513"/>
    </source>
</evidence>
<evidence type="ECO:0000256" key="9">
    <source>
        <dbReference type="ARBA" id="ARBA00022723"/>
    </source>
</evidence>
<dbReference type="Pfam" id="PF08826">
    <property type="entry name" value="DMPK_coil"/>
    <property type="match status" value="1"/>
</dbReference>
<dbReference type="InterPro" id="IPR011009">
    <property type="entry name" value="Kinase-like_dom_sf"/>
</dbReference>
<keyword evidence="12" id="KW-0067">ATP-binding</keyword>
<dbReference type="SUPFAM" id="SSF56112">
    <property type="entry name" value="Protein kinase-like (PK-like)"/>
    <property type="match status" value="1"/>
</dbReference>
<dbReference type="GeneTree" id="ENSGT01030000234517"/>
<dbReference type="GO" id="GO:0004674">
    <property type="term" value="F:protein serine/threonine kinase activity"/>
    <property type="evidence" value="ECO:0007669"/>
    <property type="project" value="UniProtKB-KW"/>
</dbReference>
<keyword evidence="17" id="KW-0732">Signal</keyword>
<comment type="subcellular location">
    <subcellularLocation>
        <location evidence="2">Cytoplasm</location>
    </subcellularLocation>
</comment>
<dbReference type="GO" id="GO:0005737">
    <property type="term" value="C:cytoplasm"/>
    <property type="evidence" value="ECO:0007669"/>
    <property type="project" value="UniProtKB-SubCell"/>
</dbReference>
<feature type="domain" description="Protein kinase" evidence="18">
    <location>
        <begin position="62"/>
        <end position="349"/>
    </location>
</feature>
<dbReference type="Gene3D" id="1.20.5.340">
    <property type="match status" value="1"/>
</dbReference>
<dbReference type="PROSITE" id="PS51285">
    <property type="entry name" value="AGC_KINASE_CTER"/>
    <property type="match status" value="1"/>
</dbReference>
<keyword evidence="9" id="KW-0479">Metal-binding</keyword>
<evidence type="ECO:0000259" key="18">
    <source>
        <dbReference type="PROSITE" id="PS50011"/>
    </source>
</evidence>
<feature type="signal peptide" evidence="17">
    <location>
        <begin position="1"/>
        <end position="22"/>
    </location>
</feature>
<evidence type="ECO:0000256" key="16">
    <source>
        <dbReference type="SAM" id="Coils"/>
    </source>
</evidence>
<dbReference type="Ensembl" id="ENSLLET00000035195.1">
    <property type="protein sequence ID" value="ENSLLEP00000033911.1"/>
    <property type="gene ID" value="ENSLLEG00000021328.1"/>
</dbReference>
<feature type="chain" id="PRO_5034123143" description="non-specific serine/threonine protein kinase" evidence="17">
    <location>
        <begin position="23"/>
        <end position="648"/>
    </location>
</feature>
<dbReference type="InterPro" id="IPR050839">
    <property type="entry name" value="Rho-assoc_Ser/Thr_Kinase"/>
</dbReference>
<dbReference type="PROSITE" id="PS00108">
    <property type="entry name" value="PROTEIN_KINASE_ST"/>
    <property type="match status" value="1"/>
</dbReference>
<evidence type="ECO:0000256" key="14">
    <source>
        <dbReference type="ARBA" id="ARBA00047899"/>
    </source>
</evidence>
<reference evidence="20" key="2">
    <citation type="submission" date="2025-09" db="UniProtKB">
        <authorList>
            <consortium name="Ensembl"/>
        </authorList>
    </citation>
    <scope>IDENTIFICATION</scope>
</reference>
<dbReference type="InterPro" id="IPR008271">
    <property type="entry name" value="Ser/Thr_kinase_AS"/>
</dbReference>
<dbReference type="SMART" id="SM00133">
    <property type="entry name" value="S_TK_X"/>
    <property type="match status" value="1"/>
</dbReference>
<comment type="cofactor">
    <cofactor evidence="1">
        <name>Mg(2+)</name>
        <dbReference type="ChEBI" id="CHEBI:18420"/>
    </cofactor>
</comment>
<accession>A0A8C5Q855</accession>
<comment type="similarity">
    <text evidence="3">Belongs to the protein kinase superfamily. AGC Ser/Thr protein kinase family. DMPK subfamily.</text>
</comment>
<dbReference type="SMART" id="SM00220">
    <property type="entry name" value="S_TKc"/>
    <property type="match status" value="1"/>
</dbReference>
<evidence type="ECO:0000313" key="20">
    <source>
        <dbReference type="Ensembl" id="ENSLLEP00000033911.1"/>
    </source>
</evidence>
<feature type="domain" description="AGC-kinase C-terminal" evidence="19">
    <location>
        <begin position="350"/>
        <end position="425"/>
    </location>
</feature>
<evidence type="ECO:0000256" key="17">
    <source>
        <dbReference type="SAM" id="SignalP"/>
    </source>
</evidence>